<protein>
    <recommendedName>
        <fullName evidence="4">Kringle domain-containing protein</fullName>
    </recommendedName>
</protein>
<reference evidence="5" key="1">
    <citation type="journal article" date="2023" name="Mol. Biol. Evol.">
        <title>Third-Generation Sequencing Reveals the Adaptive Role of the Epigenome in Three Deep-Sea Polychaetes.</title>
        <authorList>
            <person name="Perez M."/>
            <person name="Aroh O."/>
            <person name="Sun Y."/>
            <person name="Lan Y."/>
            <person name="Juniper S.K."/>
            <person name="Young C.R."/>
            <person name="Angers B."/>
            <person name="Qian P.Y."/>
        </authorList>
    </citation>
    <scope>NUCLEOTIDE SEQUENCE</scope>
    <source>
        <strain evidence="5">R07B-5</strain>
    </source>
</reference>
<dbReference type="InterPro" id="IPR051941">
    <property type="entry name" value="BG_Antigen-Binding_Lectin"/>
</dbReference>
<dbReference type="PANTHER" id="PTHR45713">
    <property type="entry name" value="FTP DOMAIN-CONTAINING PROTEIN"/>
    <property type="match status" value="1"/>
</dbReference>
<accession>A0AAD9NFN9</accession>
<dbReference type="InterPro" id="IPR038178">
    <property type="entry name" value="Kringle_sf"/>
</dbReference>
<evidence type="ECO:0000256" key="1">
    <source>
        <dbReference type="ARBA" id="ARBA00022572"/>
    </source>
</evidence>
<dbReference type="PROSITE" id="PS50070">
    <property type="entry name" value="KRINGLE_2"/>
    <property type="match status" value="1"/>
</dbReference>
<dbReference type="InterPro" id="IPR013806">
    <property type="entry name" value="Kringle-like"/>
</dbReference>
<keyword evidence="1 3" id="KW-0420">Kringle</keyword>
<organism evidence="5 6">
    <name type="scientific">Ridgeia piscesae</name>
    <name type="common">Tubeworm</name>
    <dbReference type="NCBI Taxonomy" id="27915"/>
    <lineage>
        <taxon>Eukaryota</taxon>
        <taxon>Metazoa</taxon>
        <taxon>Spiralia</taxon>
        <taxon>Lophotrochozoa</taxon>
        <taxon>Annelida</taxon>
        <taxon>Polychaeta</taxon>
        <taxon>Sedentaria</taxon>
        <taxon>Canalipalpata</taxon>
        <taxon>Sabellida</taxon>
        <taxon>Siboglinidae</taxon>
        <taxon>Ridgeia</taxon>
    </lineage>
</organism>
<keyword evidence="6" id="KW-1185">Reference proteome</keyword>
<name>A0AAD9NFN9_RIDPI</name>
<comment type="caution">
    <text evidence="3">Lacks conserved residue(s) required for the propagation of feature annotation.</text>
</comment>
<dbReference type="PANTHER" id="PTHR45713:SF6">
    <property type="entry name" value="F5_8 TYPE C DOMAIN-CONTAINING PROTEIN"/>
    <property type="match status" value="1"/>
</dbReference>
<dbReference type="Gene3D" id="2.60.120.260">
    <property type="entry name" value="Galactose-binding domain-like"/>
    <property type="match status" value="2"/>
</dbReference>
<dbReference type="SUPFAM" id="SSF49785">
    <property type="entry name" value="Galactose-binding domain-like"/>
    <property type="match status" value="1"/>
</dbReference>
<evidence type="ECO:0000256" key="3">
    <source>
        <dbReference type="PROSITE-ProRule" id="PRU00121"/>
    </source>
</evidence>
<feature type="domain" description="Kringle" evidence="4">
    <location>
        <begin position="218"/>
        <end position="273"/>
    </location>
</feature>
<dbReference type="SMART" id="SM00130">
    <property type="entry name" value="KR"/>
    <property type="match status" value="1"/>
</dbReference>
<evidence type="ECO:0000256" key="2">
    <source>
        <dbReference type="ARBA" id="ARBA00023157"/>
    </source>
</evidence>
<comment type="caution">
    <text evidence="5">The sequence shown here is derived from an EMBL/GenBank/DDBJ whole genome shotgun (WGS) entry which is preliminary data.</text>
</comment>
<dbReference type="SUPFAM" id="SSF57440">
    <property type="entry name" value="Kringle-like"/>
    <property type="match status" value="1"/>
</dbReference>
<dbReference type="InterPro" id="IPR000001">
    <property type="entry name" value="Kringle"/>
</dbReference>
<dbReference type="Gene3D" id="2.40.20.10">
    <property type="entry name" value="Plasminogen Kringle 4"/>
    <property type="match status" value="1"/>
</dbReference>
<evidence type="ECO:0000313" key="6">
    <source>
        <dbReference type="Proteomes" id="UP001209878"/>
    </source>
</evidence>
<evidence type="ECO:0000259" key="4">
    <source>
        <dbReference type="PROSITE" id="PS50070"/>
    </source>
</evidence>
<gene>
    <name evidence="5" type="ORF">NP493_1314g00024</name>
</gene>
<proteinExistence type="predicted"/>
<feature type="non-terminal residue" evidence="5">
    <location>
        <position position="389"/>
    </location>
</feature>
<sequence length="389" mass="42461">HRVDSTTRRLLEGRVFSFSAAGTPCRFDNSSTTRGTCIFPCRCTDGCDQVTGQCLDGGQCSDGHPSGYKWSGPACQIGNIALYKNASQSPSARSDKFLASKAVDGNIDPWSGCALQDDIPGDIIWWNLDFGGSYKLSRVIIYNGNTECNASYFGWRCRFRCHKCPTCDSITGKCPSTCQDNRWGVGCMLSSDCYYDDDKGNNYMGRESRGYHSHGGTRTCIPWIHQTHYPDSSFPDGSRSAANNYCRTVDVGSRPWCYYNSNSNWAYCRVNHCQCEDGHFGVFCDGTCHCSSGSCDKTTGHCPGGCATGWSGDSCQIDERRLSAFTLSVGNSSDMNDHTQCASHNGAVAAGATVNESCTATGRYLSIRVNGEDDTITLCEMVVIGHRYI</sequence>
<evidence type="ECO:0000313" key="5">
    <source>
        <dbReference type="EMBL" id="KAK2166571.1"/>
    </source>
</evidence>
<keyword evidence="2" id="KW-1015">Disulfide bond</keyword>
<dbReference type="InterPro" id="IPR008979">
    <property type="entry name" value="Galactose-bd-like_sf"/>
</dbReference>
<dbReference type="Proteomes" id="UP001209878">
    <property type="component" value="Unassembled WGS sequence"/>
</dbReference>
<dbReference type="EMBL" id="JAODUO010001313">
    <property type="protein sequence ID" value="KAK2166571.1"/>
    <property type="molecule type" value="Genomic_DNA"/>
</dbReference>
<dbReference type="AlphaFoldDB" id="A0AAD9NFN9"/>